<dbReference type="SUPFAM" id="SSF53850">
    <property type="entry name" value="Periplasmic binding protein-like II"/>
    <property type="match status" value="1"/>
</dbReference>
<keyword evidence="3" id="KW-0732">Signal</keyword>
<evidence type="ECO:0000256" key="4">
    <source>
        <dbReference type="SAM" id="Phobius"/>
    </source>
</evidence>
<name>A0A832R9C7_9BACT</name>
<evidence type="ECO:0000256" key="1">
    <source>
        <dbReference type="ARBA" id="ARBA00005695"/>
    </source>
</evidence>
<dbReference type="GO" id="GO:0043190">
    <property type="term" value="C:ATP-binding cassette (ABC) transporter complex"/>
    <property type="evidence" value="ECO:0007669"/>
    <property type="project" value="InterPro"/>
</dbReference>
<organism evidence="6 7">
    <name type="scientific">Candidatus Dojkabacteria bacterium</name>
    <dbReference type="NCBI Taxonomy" id="2099670"/>
    <lineage>
        <taxon>Bacteria</taxon>
        <taxon>Candidatus Dojkabacteria</taxon>
    </lineage>
</organism>
<keyword evidence="4" id="KW-1133">Transmembrane helix</keyword>
<dbReference type="EMBL" id="DUTP01000006">
    <property type="protein sequence ID" value="HHX99705.1"/>
    <property type="molecule type" value="Genomic_DNA"/>
</dbReference>
<proteinExistence type="inferred from homology"/>
<keyword evidence="4" id="KW-0812">Transmembrane</keyword>
<dbReference type="InterPro" id="IPR000914">
    <property type="entry name" value="SBP_5_dom"/>
</dbReference>
<keyword evidence="2" id="KW-0813">Transport</keyword>
<evidence type="ECO:0000313" key="6">
    <source>
        <dbReference type="EMBL" id="HHX99705.1"/>
    </source>
</evidence>
<dbReference type="InterPro" id="IPR030678">
    <property type="entry name" value="Peptide/Ni-bd"/>
</dbReference>
<sequence length="591" mass="68843">MKKEKKADISSKGISSIQDALEDIDFKVKDSPSEKKFDIRDIFWNYPIFLKTLYKKLIPLSYIIIFGLLVFLFVMLLQSDTVKQKFSRHIKKDTFVEGVVGSVNTLNPLFVTNNYIERSIRSLVFENFIYIDKNGEPSPGVAKSWEIKEKGLVYDFVIDDTSYWHDGTRLTVDDVLFTFNTAIALSEKESFDSVGSAFSNVEVEKIDEQTIRFKTKEANPLFFRAVSIAIIPKSKLEEVSVSKIAFDPFSKKPMGSGKYELVKIDTGSVVLRDNKYDKYNPEIKEIVFKIYPDSKALENAFRIGDLDAIGSWDREASKYTEEYSGYEKHLLHITDRERIIFLNTRKDSLKDKKVRVVLSTLLNKDDLIEEYNIGGDILNGPIPEDSWFYNRDIDYLSYNPQKAEETLNSLHYKRNENSGYYEDPDGNIFSFSITYFENDSNNRLVSLLVDYYAKEGVFIKPVGMSYEQITQEAISTRNFEMLLYEVETSTDPDQYNLWHSLKINYPDLNLSGYEYDRVDILLEEGRQSNNRNTRKQKYDLFQKYLVADAPAIFLYTPVFEYITKDNLEGLDLESINHAYDRFHNIEEWTWE</sequence>
<protein>
    <recommendedName>
        <fullName evidence="5">Solute-binding protein family 5 domain-containing protein</fullName>
    </recommendedName>
</protein>
<dbReference type="PANTHER" id="PTHR30290:SF9">
    <property type="entry name" value="OLIGOPEPTIDE-BINDING PROTEIN APPA"/>
    <property type="match status" value="1"/>
</dbReference>
<dbReference type="GO" id="GO:0015833">
    <property type="term" value="P:peptide transport"/>
    <property type="evidence" value="ECO:0007669"/>
    <property type="project" value="TreeGrafter"/>
</dbReference>
<comment type="similarity">
    <text evidence="1">Belongs to the bacterial solute-binding protein 5 family.</text>
</comment>
<dbReference type="GO" id="GO:1904680">
    <property type="term" value="F:peptide transmembrane transporter activity"/>
    <property type="evidence" value="ECO:0007669"/>
    <property type="project" value="TreeGrafter"/>
</dbReference>
<comment type="caution">
    <text evidence="6">The sequence shown here is derived from an EMBL/GenBank/DDBJ whole genome shotgun (WGS) entry which is preliminary data.</text>
</comment>
<dbReference type="GO" id="GO:0042597">
    <property type="term" value="C:periplasmic space"/>
    <property type="evidence" value="ECO:0007669"/>
    <property type="project" value="UniProtKB-ARBA"/>
</dbReference>
<dbReference type="Gene3D" id="3.90.76.10">
    <property type="entry name" value="Dipeptide-binding Protein, Domain 1"/>
    <property type="match status" value="1"/>
</dbReference>
<dbReference type="InterPro" id="IPR039424">
    <property type="entry name" value="SBP_5"/>
</dbReference>
<dbReference type="Proteomes" id="UP000576550">
    <property type="component" value="Unassembled WGS sequence"/>
</dbReference>
<keyword evidence="4" id="KW-0472">Membrane</keyword>
<accession>A0A832R9C7</accession>
<dbReference type="Gene3D" id="3.10.105.10">
    <property type="entry name" value="Dipeptide-binding Protein, Domain 3"/>
    <property type="match status" value="1"/>
</dbReference>
<evidence type="ECO:0000259" key="5">
    <source>
        <dbReference type="Pfam" id="PF00496"/>
    </source>
</evidence>
<gene>
    <name evidence="6" type="ORF">GX533_03485</name>
</gene>
<dbReference type="Gene3D" id="3.40.190.10">
    <property type="entry name" value="Periplasmic binding protein-like II"/>
    <property type="match status" value="1"/>
</dbReference>
<reference evidence="6 7" key="1">
    <citation type="journal article" date="2020" name="Biotechnol. Biofuels">
        <title>New insights from the biogas microbiome by comprehensive genome-resolved metagenomics of nearly 1600 species originating from multiple anaerobic digesters.</title>
        <authorList>
            <person name="Campanaro S."/>
            <person name="Treu L."/>
            <person name="Rodriguez-R L.M."/>
            <person name="Kovalovszki A."/>
            <person name="Ziels R.M."/>
            <person name="Maus I."/>
            <person name="Zhu X."/>
            <person name="Kougias P.G."/>
            <person name="Basile A."/>
            <person name="Luo G."/>
            <person name="Schluter A."/>
            <person name="Konstantinidis K.T."/>
            <person name="Angelidaki I."/>
        </authorList>
    </citation>
    <scope>NUCLEOTIDE SEQUENCE [LARGE SCALE GENOMIC DNA]</scope>
    <source>
        <strain evidence="6">AS05jafATM_89</strain>
    </source>
</reference>
<dbReference type="PANTHER" id="PTHR30290">
    <property type="entry name" value="PERIPLASMIC BINDING COMPONENT OF ABC TRANSPORTER"/>
    <property type="match status" value="1"/>
</dbReference>
<feature type="domain" description="Solute-binding protein family 5" evidence="5">
    <location>
        <begin position="136"/>
        <end position="500"/>
    </location>
</feature>
<dbReference type="AlphaFoldDB" id="A0A832R9C7"/>
<evidence type="ECO:0000313" key="7">
    <source>
        <dbReference type="Proteomes" id="UP000576550"/>
    </source>
</evidence>
<evidence type="ECO:0000256" key="3">
    <source>
        <dbReference type="ARBA" id="ARBA00022729"/>
    </source>
</evidence>
<dbReference type="Pfam" id="PF00496">
    <property type="entry name" value="SBP_bac_5"/>
    <property type="match status" value="1"/>
</dbReference>
<feature type="transmembrane region" description="Helical" evidence="4">
    <location>
        <begin position="57"/>
        <end position="77"/>
    </location>
</feature>
<dbReference type="PIRSF" id="PIRSF002741">
    <property type="entry name" value="MppA"/>
    <property type="match status" value="1"/>
</dbReference>
<evidence type="ECO:0000256" key="2">
    <source>
        <dbReference type="ARBA" id="ARBA00022448"/>
    </source>
</evidence>